<dbReference type="RefSeq" id="WP_167086730.1">
    <property type="nucleotide sequence ID" value="NZ_WHJG01000008.1"/>
</dbReference>
<dbReference type="PROSITE" id="PS50093">
    <property type="entry name" value="PKD"/>
    <property type="match status" value="1"/>
</dbReference>
<accession>A0ABX0NCS6</accession>
<dbReference type="InterPro" id="IPR000601">
    <property type="entry name" value="PKD_dom"/>
</dbReference>
<proteinExistence type="predicted"/>
<feature type="domain" description="PKD" evidence="1">
    <location>
        <begin position="449"/>
        <end position="530"/>
    </location>
</feature>
<protein>
    <recommendedName>
        <fullName evidence="1">PKD domain-containing protein</fullName>
    </recommendedName>
</protein>
<dbReference type="Pfam" id="PF18911">
    <property type="entry name" value="PKD_4"/>
    <property type="match status" value="1"/>
</dbReference>
<reference evidence="2 3" key="1">
    <citation type="submission" date="2019-10" db="EMBL/GenBank/DDBJ databases">
        <title>Taxonomy of Antarctic Massilia spp.: description of Massilia rubra sp. nov., Massilia aquatica sp. nov., Massilia mucilaginosa sp. nov., Massilia frigida sp. nov. isolated from streams, lakes and regoliths.</title>
        <authorList>
            <person name="Holochova P."/>
            <person name="Sedlacek I."/>
            <person name="Kralova S."/>
            <person name="Maslanova I."/>
            <person name="Busse H.-J."/>
            <person name="Stankova E."/>
            <person name="Vrbovska V."/>
            <person name="Kovarovic V."/>
            <person name="Bartak M."/>
            <person name="Svec P."/>
            <person name="Pantucek R."/>
        </authorList>
    </citation>
    <scope>NUCLEOTIDE SEQUENCE [LARGE SCALE GENOMIC DNA]</scope>
    <source>
        <strain evidence="2 3">CCM 8695</strain>
    </source>
</reference>
<evidence type="ECO:0000313" key="3">
    <source>
        <dbReference type="Proteomes" id="UP000621455"/>
    </source>
</evidence>
<dbReference type="CDD" id="cd00146">
    <property type="entry name" value="PKD"/>
    <property type="match status" value="1"/>
</dbReference>
<gene>
    <name evidence="2" type="ORF">F2P44_10890</name>
</gene>
<comment type="caution">
    <text evidence="2">The sequence shown here is derived from an EMBL/GenBank/DDBJ whole genome shotgun (WGS) entry which is preliminary data.</text>
</comment>
<sequence>MAATLWGCGGGSEAPAPPDTRILASVAVTEDAATGQAASVAASQDGADDELGAAAGDSGDAALASVYGRKEIYGIVNLAPPPVYIARINARGQATFEYTAPDNRLHVGYFDGARIIDVSPPHALVTTLGALNDRGDVAAQTRFPREPVPTPFQPFRWTASGARVMLATLSAEGDTFVNDINKHGEIVGASRTGPGDEPFRAVRWTAQNRLLPLPVPAGFGQSFAGDINEYNMSVGTADDAAGNAHVFIWDGAGRATDLGTFGATTAWVTGINNRGEIAGMLNASAPDFQAFLYSPGKGAIRLGPATAVTKLNEVGELVGRIVRPNEENHAFVFSRKRGLVDLHQPQFLVSEAGDINDSGVVVGLTRRAGDADTRAFRWTRAGQGADLNTLLKDPPAGLVLTHSLRISANGDILANSNAGLVLLRLGGGGTDAPVLGPIRTGAVLPNQPARLTLSFRDRNAYDTHAATIDWGDGSGAQSARVRESRGRGEVSAAHTYAARGSYQVVVRISDSGGKASIARQLVAVSDQDAP</sequence>
<dbReference type="SUPFAM" id="SSF49299">
    <property type="entry name" value="PKD domain"/>
    <property type="match status" value="1"/>
</dbReference>
<dbReference type="InterPro" id="IPR013783">
    <property type="entry name" value="Ig-like_fold"/>
</dbReference>
<organism evidence="2 3">
    <name type="scientific">Massilia frigida</name>
    <dbReference type="NCBI Taxonomy" id="2609281"/>
    <lineage>
        <taxon>Bacteria</taxon>
        <taxon>Pseudomonadati</taxon>
        <taxon>Pseudomonadota</taxon>
        <taxon>Betaproteobacteria</taxon>
        <taxon>Burkholderiales</taxon>
        <taxon>Oxalobacteraceae</taxon>
        <taxon>Telluria group</taxon>
        <taxon>Massilia</taxon>
    </lineage>
</organism>
<dbReference type="EMBL" id="WHJG01000008">
    <property type="protein sequence ID" value="NHZ79778.1"/>
    <property type="molecule type" value="Genomic_DNA"/>
</dbReference>
<dbReference type="InterPro" id="IPR035986">
    <property type="entry name" value="PKD_dom_sf"/>
</dbReference>
<keyword evidence="3" id="KW-1185">Reference proteome</keyword>
<name>A0ABX0NCS6_9BURK</name>
<evidence type="ECO:0000313" key="2">
    <source>
        <dbReference type="EMBL" id="NHZ79778.1"/>
    </source>
</evidence>
<evidence type="ECO:0000259" key="1">
    <source>
        <dbReference type="PROSITE" id="PS50093"/>
    </source>
</evidence>
<dbReference type="Proteomes" id="UP000621455">
    <property type="component" value="Unassembled WGS sequence"/>
</dbReference>
<dbReference type="Gene3D" id="2.60.40.10">
    <property type="entry name" value="Immunoglobulins"/>
    <property type="match status" value="1"/>
</dbReference>